<dbReference type="GO" id="GO:0006313">
    <property type="term" value="P:DNA transposition"/>
    <property type="evidence" value="ECO:0007669"/>
    <property type="project" value="InterPro"/>
</dbReference>
<dbReference type="SMART" id="SM01321">
    <property type="entry name" value="Y1_Tnp"/>
    <property type="match status" value="1"/>
</dbReference>
<dbReference type="GO" id="GO:0004803">
    <property type="term" value="F:transposase activity"/>
    <property type="evidence" value="ECO:0007669"/>
    <property type="project" value="InterPro"/>
</dbReference>
<dbReference type="STRING" id="415747.SAMN03097708_02822"/>
<dbReference type="Gene3D" id="3.30.70.1290">
    <property type="entry name" value="Transposase IS200-like"/>
    <property type="match status" value="1"/>
</dbReference>
<dbReference type="InterPro" id="IPR002686">
    <property type="entry name" value="Transposase_17"/>
</dbReference>
<proteinExistence type="predicted"/>
<evidence type="ECO:0000313" key="2">
    <source>
        <dbReference type="EMBL" id="SCZ65255.1"/>
    </source>
</evidence>
<dbReference type="OrthoDB" id="9791101at2"/>
<sequence>MEFQPHGSKLRMGRASIAGQPYHVITSTLGRTPIFGELTAARTLINVIKGHDNRGYTQTLAFVVMPDHLHWLFSLGQRQGLSRTVGGLKAISAKRLGGRIWQDGFFDHAVRTEENLKKIARYIVANPLRAGLVEEIGDYAHWDAMWL</sequence>
<dbReference type="EMBL" id="FMWD01000009">
    <property type="protein sequence ID" value="SCZ65255.1"/>
    <property type="molecule type" value="Genomic_DNA"/>
</dbReference>
<dbReference type="PANTHER" id="PTHR36966">
    <property type="entry name" value="REP-ASSOCIATED TYROSINE TRANSPOSASE"/>
    <property type="match status" value="1"/>
</dbReference>
<dbReference type="RefSeq" id="WP_092998447.1">
    <property type="nucleotide sequence ID" value="NZ_FMWD01000009.1"/>
</dbReference>
<keyword evidence="3" id="KW-1185">Reference proteome</keyword>
<dbReference type="AlphaFoldDB" id="A0A1G5QTS3"/>
<dbReference type="GO" id="GO:0043565">
    <property type="term" value="F:sequence-specific DNA binding"/>
    <property type="evidence" value="ECO:0007669"/>
    <property type="project" value="TreeGrafter"/>
</dbReference>
<evidence type="ECO:0000259" key="1">
    <source>
        <dbReference type="SMART" id="SM01321"/>
    </source>
</evidence>
<gene>
    <name evidence="2" type="ORF">SAMN03097708_02822</name>
</gene>
<feature type="domain" description="Transposase IS200-like" evidence="1">
    <location>
        <begin position="17"/>
        <end position="126"/>
    </location>
</feature>
<name>A0A1G5QTS3_9GAMM</name>
<organism evidence="2 3">
    <name type="scientific">Thiohalomonas denitrificans</name>
    <dbReference type="NCBI Taxonomy" id="415747"/>
    <lineage>
        <taxon>Bacteria</taxon>
        <taxon>Pseudomonadati</taxon>
        <taxon>Pseudomonadota</taxon>
        <taxon>Gammaproteobacteria</taxon>
        <taxon>Thiohalomonadales</taxon>
        <taxon>Thiohalomonadaceae</taxon>
        <taxon>Thiohalomonas</taxon>
    </lineage>
</organism>
<evidence type="ECO:0000313" key="3">
    <source>
        <dbReference type="Proteomes" id="UP000199648"/>
    </source>
</evidence>
<protein>
    <submittedName>
        <fullName evidence="2">REP element-mobilizing transposase RayT</fullName>
    </submittedName>
</protein>
<dbReference type="InterPro" id="IPR036515">
    <property type="entry name" value="Transposase_17_sf"/>
</dbReference>
<dbReference type="Proteomes" id="UP000199648">
    <property type="component" value="Unassembled WGS sequence"/>
</dbReference>
<dbReference type="NCBIfam" id="NF047646">
    <property type="entry name" value="REP_Tyr_transpos"/>
    <property type="match status" value="1"/>
</dbReference>
<dbReference type="PANTHER" id="PTHR36966:SF1">
    <property type="entry name" value="REP-ASSOCIATED TYROSINE TRANSPOSASE"/>
    <property type="match status" value="1"/>
</dbReference>
<dbReference type="InterPro" id="IPR052715">
    <property type="entry name" value="RAYT_transposase"/>
</dbReference>
<reference evidence="2 3" key="1">
    <citation type="submission" date="2016-10" db="EMBL/GenBank/DDBJ databases">
        <authorList>
            <person name="de Groot N.N."/>
        </authorList>
    </citation>
    <scope>NUCLEOTIDE SEQUENCE [LARGE SCALE GENOMIC DNA]</scope>
    <source>
        <strain evidence="2 3">HLD2</strain>
    </source>
</reference>
<dbReference type="Pfam" id="PF01797">
    <property type="entry name" value="Y1_Tnp"/>
    <property type="match status" value="1"/>
</dbReference>
<accession>A0A1G5QTS3</accession>
<dbReference type="SUPFAM" id="SSF143422">
    <property type="entry name" value="Transposase IS200-like"/>
    <property type="match status" value="1"/>
</dbReference>